<sequence>MSRSETRRAADTTAHQAAYPKPQATPEPRITFTASGVPVTVLNEVPPSVRRAVAAAETHAAAYALGQRYVGMADGEAAERLCTDRSVSVLYGGASSTGVARPI</sequence>
<organism evidence="2 3">
    <name type="scientific">Geodermatophilus saharensis</name>
    <dbReference type="NCBI Taxonomy" id="1137994"/>
    <lineage>
        <taxon>Bacteria</taxon>
        <taxon>Bacillati</taxon>
        <taxon>Actinomycetota</taxon>
        <taxon>Actinomycetes</taxon>
        <taxon>Geodermatophilales</taxon>
        <taxon>Geodermatophilaceae</taxon>
        <taxon>Geodermatophilus</taxon>
    </lineage>
</organism>
<feature type="region of interest" description="Disordered" evidence="1">
    <location>
        <begin position="1"/>
        <end position="29"/>
    </location>
</feature>
<protein>
    <submittedName>
        <fullName evidence="2">Uncharacterized protein</fullName>
    </submittedName>
</protein>
<dbReference type="RefSeq" id="WP_141233814.1">
    <property type="nucleotide sequence ID" value="NZ_FZOH01000005.1"/>
</dbReference>
<evidence type="ECO:0000313" key="2">
    <source>
        <dbReference type="EMBL" id="SNS54413.1"/>
    </source>
</evidence>
<gene>
    <name evidence="2" type="ORF">SAMN04488107_2949</name>
</gene>
<evidence type="ECO:0000313" key="3">
    <source>
        <dbReference type="Proteomes" id="UP000198386"/>
    </source>
</evidence>
<evidence type="ECO:0000256" key="1">
    <source>
        <dbReference type="SAM" id="MobiDB-lite"/>
    </source>
</evidence>
<dbReference type="EMBL" id="FZOH01000005">
    <property type="protein sequence ID" value="SNS54413.1"/>
    <property type="molecule type" value="Genomic_DNA"/>
</dbReference>
<accession>A0A239FDN5</accession>
<feature type="compositionally biased region" description="Basic and acidic residues" evidence="1">
    <location>
        <begin position="1"/>
        <end position="10"/>
    </location>
</feature>
<dbReference type="Proteomes" id="UP000198386">
    <property type="component" value="Unassembled WGS sequence"/>
</dbReference>
<proteinExistence type="predicted"/>
<name>A0A239FDN5_9ACTN</name>
<dbReference type="AlphaFoldDB" id="A0A239FDN5"/>
<reference evidence="3" key="1">
    <citation type="submission" date="2017-06" db="EMBL/GenBank/DDBJ databases">
        <authorList>
            <person name="Varghese N."/>
            <person name="Submissions S."/>
        </authorList>
    </citation>
    <scope>NUCLEOTIDE SEQUENCE [LARGE SCALE GENOMIC DNA]</scope>
    <source>
        <strain evidence="3">DSM 45423</strain>
    </source>
</reference>
<keyword evidence="3" id="KW-1185">Reference proteome</keyword>